<feature type="domain" description="FecR protein" evidence="2">
    <location>
        <begin position="126"/>
        <end position="215"/>
    </location>
</feature>
<dbReference type="Proteomes" id="UP000215367">
    <property type="component" value="Unassembled WGS sequence"/>
</dbReference>
<dbReference type="PIRSF" id="PIRSF018266">
    <property type="entry name" value="FecR"/>
    <property type="match status" value="1"/>
</dbReference>
<dbReference type="PANTHER" id="PTHR30273:SF2">
    <property type="entry name" value="PROTEIN FECR"/>
    <property type="match status" value="1"/>
</dbReference>
<geneLocation type="plasmid" evidence="4">
    <name>unnamed</name>
</geneLocation>
<evidence type="ECO:0008006" key="6">
    <source>
        <dbReference type="Google" id="ProtNLM"/>
    </source>
</evidence>
<name>A0A235H897_AZOBR</name>
<evidence type="ECO:0000259" key="2">
    <source>
        <dbReference type="Pfam" id="PF04773"/>
    </source>
</evidence>
<dbReference type="InterPro" id="IPR012373">
    <property type="entry name" value="Ferrdict_sens_TM"/>
</dbReference>
<dbReference type="EMBL" id="NOWT01000025">
    <property type="protein sequence ID" value="OYD82100.1"/>
    <property type="molecule type" value="Genomic_DNA"/>
</dbReference>
<keyword evidence="1" id="KW-1133">Transmembrane helix</keyword>
<dbReference type="GO" id="GO:0016989">
    <property type="term" value="F:sigma factor antagonist activity"/>
    <property type="evidence" value="ECO:0007669"/>
    <property type="project" value="TreeGrafter"/>
</dbReference>
<proteinExistence type="predicted"/>
<dbReference type="Pfam" id="PF04773">
    <property type="entry name" value="FecR"/>
    <property type="match status" value="1"/>
</dbReference>
<keyword evidence="1" id="KW-0812">Transmembrane</keyword>
<reference evidence="4 5" key="1">
    <citation type="submission" date="2017-07" db="EMBL/GenBank/DDBJ databases">
        <title>Whole genome sequence of Azospirillum brasilense 2A1, a potential biofertilizer strain.</title>
        <authorList>
            <person name="Fontana C.A."/>
            <person name="Toffoli L.M."/>
            <person name="Salazar S.M."/>
            <person name="Puglisi E."/>
            <person name="Pedraza R."/>
            <person name="Bassi D."/>
            <person name="Cocconcelli P.S."/>
        </authorList>
    </citation>
    <scope>NUCLEOTIDE SEQUENCE [LARGE SCALE GENOMIC DNA]</scope>
    <source>
        <strain evidence="4 5">2A1</strain>
        <plasmid evidence="4">unnamed</plasmid>
    </source>
</reference>
<dbReference type="InterPro" id="IPR006860">
    <property type="entry name" value="FecR"/>
</dbReference>
<comment type="caution">
    <text evidence="4">The sequence shown here is derived from an EMBL/GenBank/DDBJ whole genome shotgun (WGS) entry which is preliminary data.</text>
</comment>
<protein>
    <recommendedName>
        <fullName evidence="6">FecR family protein</fullName>
    </recommendedName>
</protein>
<feature type="transmembrane region" description="Helical" evidence="1">
    <location>
        <begin position="94"/>
        <end position="113"/>
    </location>
</feature>
<dbReference type="PANTHER" id="PTHR30273">
    <property type="entry name" value="PERIPLASMIC SIGNAL SENSOR AND SIGMA FACTOR ACTIVATOR FECR-RELATED"/>
    <property type="match status" value="1"/>
</dbReference>
<organism evidence="4 5">
    <name type="scientific">Azospirillum brasilense</name>
    <dbReference type="NCBI Taxonomy" id="192"/>
    <lineage>
        <taxon>Bacteria</taxon>
        <taxon>Pseudomonadati</taxon>
        <taxon>Pseudomonadota</taxon>
        <taxon>Alphaproteobacteria</taxon>
        <taxon>Rhodospirillales</taxon>
        <taxon>Azospirillaceae</taxon>
        <taxon>Azospirillum</taxon>
    </lineage>
</organism>
<accession>A0A235H897</accession>
<keyword evidence="1" id="KW-0472">Membrane</keyword>
<evidence type="ECO:0000313" key="5">
    <source>
        <dbReference type="Proteomes" id="UP000215367"/>
    </source>
</evidence>
<dbReference type="Pfam" id="PF16220">
    <property type="entry name" value="DUF4880"/>
    <property type="match status" value="1"/>
</dbReference>
<gene>
    <name evidence="4" type="ORF">CHT98_22225</name>
</gene>
<keyword evidence="4" id="KW-0614">Plasmid</keyword>
<feature type="domain" description="FecR N-terminal" evidence="3">
    <location>
        <begin position="12"/>
        <end position="53"/>
    </location>
</feature>
<evidence type="ECO:0000256" key="1">
    <source>
        <dbReference type="SAM" id="Phobius"/>
    </source>
</evidence>
<evidence type="ECO:0000259" key="3">
    <source>
        <dbReference type="Pfam" id="PF16220"/>
    </source>
</evidence>
<dbReference type="Gene3D" id="2.60.120.1440">
    <property type="match status" value="1"/>
</dbReference>
<sequence length="333" mass="35927">MTTDERPDRPLEEAMDWLLRLQAKPNDPGLRRGLAAWIAADGDHARAWAQAERTWALIGAVPPVHSARWESAGRSAVRETPLPRRRLRWTAGRWAAGLGLAGAALAASLMLMVGSDALTRLRADQTTGAGELRSVTLADGSTVHLGPRSAIDTEDGPNRRGVRLLAGEAFFEVTPNPARPFVVEAGGVAVTVVGTAFDVRLDPASTTVSVKSGVVAVRHDGGPTMEERLGAGQRLTVDRAGGRTVRGEMAPGDVATWREGYLFVDNATVAEVVDELRRYQPGWILLESDQLAGRRVTGLYDLRQPERALQAIVQPHGGRLRTLTPFLHVLSMP</sequence>
<evidence type="ECO:0000313" key="4">
    <source>
        <dbReference type="EMBL" id="OYD82100.1"/>
    </source>
</evidence>
<dbReference type="AlphaFoldDB" id="A0A235H897"/>
<dbReference type="InterPro" id="IPR032623">
    <property type="entry name" value="FecR_N"/>
</dbReference>